<name>A0A0G4FGV0_VITBC</name>
<feature type="transmembrane region" description="Helical" evidence="8">
    <location>
        <begin position="44"/>
        <end position="65"/>
    </location>
</feature>
<proteinExistence type="inferred from homology"/>
<evidence type="ECO:0000256" key="3">
    <source>
        <dbReference type="ARBA" id="ARBA00022448"/>
    </source>
</evidence>
<sequence>MENRHLLYTLLLTVFTVCTTKTIPAAFLAKYLTTKGITNSSVGMLFACFPFAGFVFAPIGGAIVLRVGPTVCLCVSLLVSIFCNVLMAFSGVYWQYLVVRIVMGVATIAFTTSMYSLCPFLFPSHLTLVIGLVETTLGVGAFTGKFVGGVLFQLGGFALPFIMTACVLFLCLILCVRFLLAVRTRVNPSGSDDVLVDQRLISLDKRERSLSDHHHHHHLHHQMDPHDASAPFMGFMGYEHEHRRETERGLVATKSPVSGWHHREQLTAEQMADLDTTDTYVAPIGPPTLTLPHPTTDTEGYIQDLHTSEAAQPSPTTPPLHPQRAADQSPMFAASPVRQDEQLSSVPSLGGLMRQRYRRRTDSGDDHDLGRTATAGSVSPRFGGRRGGVGSVGGQHKEGAYGSHVTYWQVMTTKVLMTLVGVFLTCMCYSFPDPVLPPRINSFLGPLSSMIIGLLMGLQSCQYTLAALLTGRAAQKFPHYTFYMALGYLAILLGYCCLGPLPPVEAAGVVRDHSPAAWVVLVLALSFVPWGNALSFVPSIPLLHEDVDEMGPAAKELVVSLCVCSMSLGETAGPLLGGSLTSATGFEWACTAMAFAYGIFGVCFVIAKRPFAKITLLRMRYRAQLPTFRLMQVSPRSHRRAEAAEPLLLEEGGMRVTAVGAVPPSPAPSARSVRTLGDLLGQDPVIGHLTVVGRPHRLPSEAGTIGRTETVVSGVTALSRASYFSALSQPAATLVEELPSTGLVPFTNPEMLLAITSVNAAASALLINDALDRLTLEGDLADEPERLTSAPTQAVPQQAATTMEGTDDTAPLYRTVTVTEVPPAAVPTAEAPVPAPVPSAFGVDVTGKPMADIEEGKPLQMEPVPPLVLEGETSPASGRAAGAVPDGERRGGTSEGSTEWEGSDSSGGKTTAE</sequence>
<feature type="compositionally biased region" description="Low complexity" evidence="7">
    <location>
        <begin position="287"/>
        <end position="298"/>
    </location>
</feature>
<dbReference type="InterPro" id="IPR036259">
    <property type="entry name" value="MFS_trans_sf"/>
</dbReference>
<dbReference type="PRINTS" id="PR01035">
    <property type="entry name" value="TCRTETA"/>
</dbReference>
<feature type="transmembrane region" description="Helical" evidence="8">
    <location>
        <begin position="516"/>
        <end position="537"/>
    </location>
</feature>
<dbReference type="PhylomeDB" id="A0A0G4FGV0"/>
<dbReference type="PROSITE" id="PS50850">
    <property type="entry name" value="MFS"/>
    <property type="match status" value="1"/>
</dbReference>
<keyword evidence="6 8" id="KW-0472">Membrane</keyword>
<feature type="compositionally biased region" description="Low complexity" evidence="7">
    <location>
        <begin position="895"/>
        <end position="913"/>
    </location>
</feature>
<dbReference type="InParanoid" id="A0A0G4FGV0"/>
<dbReference type="GO" id="GO:0022857">
    <property type="term" value="F:transmembrane transporter activity"/>
    <property type="evidence" value="ECO:0007669"/>
    <property type="project" value="InterPro"/>
</dbReference>
<protein>
    <recommendedName>
        <fullName evidence="10">Major facilitator superfamily (MFS) profile domain-containing protein</fullName>
    </recommendedName>
</protein>
<evidence type="ECO:0000256" key="2">
    <source>
        <dbReference type="ARBA" id="ARBA00006829"/>
    </source>
</evidence>
<dbReference type="InterPro" id="IPR011701">
    <property type="entry name" value="MFS"/>
</dbReference>
<dbReference type="InterPro" id="IPR020846">
    <property type="entry name" value="MFS_dom"/>
</dbReference>
<evidence type="ECO:0000256" key="7">
    <source>
        <dbReference type="SAM" id="MobiDB-lite"/>
    </source>
</evidence>
<gene>
    <name evidence="11" type="ORF">Vbra_15367</name>
</gene>
<feature type="region of interest" description="Disordered" evidence="7">
    <location>
        <begin position="853"/>
        <end position="913"/>
    </location>
</feature>
<feature type="region of interest" description="Disordered" evidence="7">
    <location>
        <begin position="360"/>
        <end position="394"/>
    </location>
</feature>
<dbReference type="EMBL" id="CDMY01000436">
    <property type="protein sequence ID" value="CEM12624.1"/>
    <property type="molecule type" value="Genomic_DNA"/>
</dbReference>
<evidence type="ECO:0000313" key="12">
    <source>
        <dbReference type="Proteomes" id="UP000041254"/>
    </source>
</evidence>
<evidence type="ECO:0000256" key="6">
    <source>
        <dbReference type="ARBA" id="ARBA00023136"/>
    </source>
</evidence>
<comment type="subcellular location">
    <subcellularLocation>
        <location evidence="1">Membrane</location>
        <topology evidence="1">Multi-pass membrane protein</topology>
    </subcellularLocation>
</comment>
<dbReference type="InterPro" id="IPR001958">
    <property type="entry name" value="Tet-R_TetA/multi-R_MdtG-like"/>
</dbReference>
<feature type="transmembrane region" description="Helical" evidence="8">
    <location>
        <begin position="129"/>
        <end position="152"/>
    </location>
</feature>
<dbReference type="VEuPathDB" id="CryptoDB:Vbra_15367"/>
<feature type="region of interest" description="Disordered" evidence="7">
    <location>
        <begin position="278"/>
        <end position="343"/>
    </location>
</feature>
<feature type="compositionally biased region" description="Basic and acidic residues" evidence="7">
    <location>
        <begin position="360"/>
        <end position="370"/>
    </location>
</feature>
<accession>A0A0G4FGV0</accession>
<evidence type="ECO:0000256" key="1">
    <source>
        <dbReference type="ARBA" id="ARBA00004141"/>
    </source>
</evidence>
<evidence type="ECO:0000256" key="4">
    <source>
        <dbReference type="ARBA" id="ARBA00022692"/>
    </source>
</evidence>
<feature type="transmembrane region" description="Helical" evidence="8">
    <location>
        <begin position="480"/>
        <end position="501"/>
    </location>
</feature>
<feature type="transmembrane region" description="Helical" evidence="8">
    <location>
        <begin position="557"/>
        <end position="580"/>
    </location>
</feature>
<feature type="transmembrane region" description="Helical" evidence="8">
    <location>
        <begin position="72"/>
        <end position="95"/>
    </location>
</feature>
<reference evidence="11 12" key="1">
    <citation type="submission" date="2014-11" db="EMBL/GenBank/DDBJ databases">
        <authorList>
            <person name="Zhu J."/>
            <person name="Qi W."/>
            <person name="Song R."/>
        </authorList>
    </citation>
    <scope>NUCLEOTIDE SEQUENCE [LARGE SCALE GENOMIC DNA]</scope>
</reference>
<feature type="chain" id="PRO_5005189070" description="Major facilitator superfamily (MFS) profile domain-containing protein" evidence="9">
    <location>
        <begin position="21"/>
        <end position="913"/>
    </location>
</feature>
<evidence type="ECO:0000259" key="10">
    <source>
        <dbReference type="PROSITE" id="PS50850"/>
    </source>
</evidence>
<dbReference type="Gene3D" id="1.20.1250.20">
    <property type="entry name" value="MFS general substrate transporter like domains"/>
    <property type="match status" value="2"/>
</dbReference>
<dbReference type="SUPFAM" id="SSF103473">
    <property type="entry name" value="MFS general substrate transporter"/>
    <property type="match status" value="1"/>
</dbReference>
<dbReference type="AlphaFoldDB" id="A0A0G4FGV0"/>
<evidence type="ECO:0000256" key="5">
    <source>
        <dbReference type="ARBA" id="ARBA00022989"/>
    </source>
</evidence>
<keyword evidence="12" id="KW-1185">Reference proteome</keyword>
<dbReference type="PANTHER" id="PTHR23506">
    <property type="entry name" value="GH10249P"/>
    <property type="match status" value="1"/>
</dbReference>
<dbReference type="Proteomes" id="UP000041254">
    <property type="component" value="Unassembled WGS sequence"/>
</dbReference>
<dbReference type="InterPro" id="IPR050930">
    <property type="entry name" value="MFS_Vesicular_Transporter"/>
</dbReference>
<dbReference type="GO" id="GO:0016020">
    <property type="term" value="C:membrane"/>
    <property type="evidence" value="ECO:0007669"/>
    <property type="project" value="UniProtKB-SubCell"/>
</dbReference>
<comment type="similarity">
    <text evidence="2">Belongs to the major facilitator superfamily. Vesicular transporter family.</text>
</comment>
<dbReference type="PANTHER" id="PTHR23506:SF26">
    <property type="entry name" value="MFS-TYPE TRANSPORTER SLC18B1"/>
    <property type="match status" value="1"/>
</dbReference>
<feature type="domain" description="Major facilitator superfamily (MFS) profile" evidence="10">
    <location>
        <begin position="1"/>
        <end position="183"/>
    </location>
</feature>
<keyword evidence="3" id="KW-0813">Transport</keyword>
<feature type="transmembrane region" description="Helical" evidence="8">
    <location>
        <begin position="415"/>
        <end position="432"/>
    </location>
</feature>
<feature type="transmembrane region" description="Helical" evidence="8">
    <location>
        <begin position="586"/>
        <end position="607"/>
    </location>
</feature>
<feature type="signal peptide" evidence="9">
    <location>
        <begin position="1"/>
        <end position="20"/>
    </location>
</feature>
<feature type="transmembrane region" description="Helical" evidence="8">
    <location>
        <begin position="444"/>
        <end position="468"/>
    </location>
</feature>
<evidence type="ECO:0000256" key="8">
    <source>
        <dbReference type="SAM" id="Phobius"/>
    </source>
</evidence>
<keyword evidence="5 8" id="KW-1133">Transmembrane helix</keyword>
<keyword evidence="4 8" id="KW-0812">Transmembrane</keyword>
<dbReference type="Pfam" id="PF07690">
    <property type="entry name" value="MFS_1"/>
    <property type="match status" value="2"/>
</dbReference>
<dbReference type="STRING" id="1169540.A0A0G4FGV0"/>
<dbReference type="OrthoDB" id="432379at2759"/>
<keyword evidence="9" id="KW-0732">Signal</keyword>
<evidence type="ECO:0000256" key="9">
    <source>
        <dbReference type="SAM" id="SignalP"/>
    </source>
</evidence>
<organism evidence="11 12">
    <name type="scientific">Vitrella brassicaformis (strain CCMP3155)</name>
    <dbReference type="NCBI Taxonomy" id="1169540"/>
    <lineage>
        <taxon>Eukaryota</taxon>
        <taxon>Sar</taxon>
        <taxon>Alveolata</taxon>
        <taxon>Colpodellida</taxon>
        <taxon>Vitrellaceae</taxon>
        <taxon>Vitrella</taxon>
    </lineage>
</organism>
<feature type="transmembrane region" description="Helical" evidence="8">
    <location>
        <begin position="158"/>
        <end position="180"/>
    </location>
</feature>
<evidence type="ECO:0000313" key="11">
    <source>
        <dbReference type="EMBL" id="CEM12624.1"/>
    </source>
</evidence>
<feature type="transmembrane region" description="Helical" evidence="8">
    <location>
        <begin position="101"/>
        <end position="122"/>
    </location>
</feature>